<keyword evidence="7 10" id="KW-0539">Nucleus</keyword>
<keyword evidence="3 10" id="KW-0132">Cell division</keyword>
<keyword evidence="14" id="KW-1185">Reference proteome</keyword>
<proteinExistence type="inferred from homology"/>
<comment type="similarity">
    <text evidence="1 10">Belongs to the NDC80/HEC1 family.</text>
</comment>
<organism evidence="13 14">
    <name type="scientific">Ditylenchus destructor</name>
    <dbReference type="NCBI Taxonomy" id="166010"/>
    <lineage>
        <taxon>Eukaryota</taxon>
        <taxon>Metazoa</taxon>
        <taxon>Ecdysozoa</taxon>
        <taxon>Nematoda</taxon>
        <taxon>Chromadorea</taxon>
        <taxon>Rhabditida</taxon>
        <taxon>Tylenchina</taxon>
        <taxon>Tylenchomorpha</taxon>
        <taxon>Sphaerularioidea</taxon>
        <taxon>Anguinidae</taxon>
        <taxon>Anguininae</taxon>
        <taxon>Ditylenchus</taxon>
    </lineage>
</organism>
<evidence type="ECO:0000256" key="6">
    <source>
        <dbReference type="ARBA" id="ARBA00023054"/>
    </source>
</evidence>
<dbReference type="GO" id="GO:0051301">
    <property type="term" value="P:cell division"/>
    <property type="evidence" value="ECO:0007669"/>
    <property type="project" value="UniProtKB-UniRule"/>
</dbReference>
<dbReference type="GO" id="GO:0031262">
    <property type="term" value="C:Ndc80 complex"/>
    <property type="evidence" value="ECO:0007669"/>
    <property type="project" value="UniProtKB-UniRule"/>
</dbReference>
<dbReference type="PANTHER" id="PTHR10643:SF2">
    <property type="entry name" value="KINETOCHORE PROTEIN NDC80 HOMOLOG"/>
    <property type="match status" value="1"/>
</dbReference>
<comment type="subunit">
    <text evidence="10">Component of the NDC80 complex.</text>
</comment>
<evidence type="ECO:0000256" key="2">
    <source>
        <dbReference type="ARBA" id="ARBA00022454"/>
    </source>
</evidence>
<keyword evidence="6 11" id="KW-0175">Coiled coil</keyword>
<reference evidence="13" key="1">
    <citation type="submission" date="2022-01" db="EMBL/GenBank/DDBJ databases">
        <title>Genome Sequence Resource for Two Populations of Ditylenchus destructor, the Migratory Endoparasitic Phytonematode.</title>
        <authorList>
            <person name="Zhang H."/>
            <person name="Lin R."/>
            <person name="Xie B."/>
        </authorList>
    </citation>
    <scope>NUCLEOTIDE SEQUENCE</scope>
    <source>
        <strain evidence="13">BazhouSP</strain>
    </source>
</reference>
<evidence type="ECO:0000256" key="8">
    <source>
        <dbReference type="ARBA" id="ARBA00023306"/>
    </source>
</evidence>
<dbReference type="InterPro" id="IPR038273">
    <property type="entry name" value="Ndc80_sf"/>
</dbReference>
<gene>
    <name evidence="13" type="ORF">DdX_12577</name>
</gene>
<dbReference type="GO" id="GO:0005634">
    <property type="term" value="C:nucleus"/>
    <property type="evidence" value="ECO:0007669"/>
    <property type="project" value="UniProtKB-SubCell"/>
</dbReference>
<dbReference type="Pfam" id="PF03801">
    <property type="entry name" value="Ndc80_HEC"/>
    <property type="match status" value="1"/>
</dbReference>
<dbReference type="InterPro" id="IPR005550">
    <property type="entry name" value="Kinetochore_Ndc80"/>
</dbReference>
<comment type="subcellular location">
    <subcellularLocation>
        <location evidence="10">Chromosome</location>
        <location evidence="10">Centromere</location>
        <location evidence="10">Kinetochore</location>
    </subcellularLocation>
    <subcellularLocation>
        <location evidence="10">Nucleus</location>
    </subcellularLocation>
</comment>
<dbReference type="Gene3D" id="1.10.418.30">
    <property type="entry name" value="Ncd80 complex, Ncd80 subunit"/>
    <property type="match status" value="1"/>
</dbReference>
<feature type="coiled-coil region" evidence="11">
    <location>
        <begin position="237"/>
        <end position="358"/>
    </location>
</feature>
<dbReference type="AlphaFoldDB" id="A0AAD4R3D3"/>
<evidence type="ECO:0000256" key="4">
    <source>
        <dbReference type="ARBA" id="ARBA00022776"/>
    </source>
</evidence>
<name>A0AAD4R3D3_9BILA</name>
<dbReference type="EMBL" id="JAKKPZ010000042">
    <property type="protein sequence ID" value="KAI1707199.1"/>
    <property type="molecule type" value="Genomic_DNA"/>
</dbReference>
<keyword evidence="9 10" id="KW-0137">Centromere</keyword>
<evidence type="ECO:0000256" key="9">
    <source>
        <dbReference type="ARBA" id="ARBA00023328"/>
    </source>
</evidence>
<evidence type="ECO:0000313" key="13">
    <source>
        <dbReference type="EMBL" id="KAI1707199.1"/>
    </source>
</evidence>
<keyword evidence="2 10" id="KW-0158">Chromosome</keyword>
<evidence type="ECO:0000256" key="7">
    <source>
        <dbReference type="ARBA" id="ARBA00023242"/>
    </source>
</evidence>
<comment type="function">
    <text evidence="10">Acts as a component of the essential kinetochore-associated NDC80 complex, which is required for chromosome segregation and spindle checkpoint activity.</text>
</comment>
<keyword evidence="8 10" id="KW-0131">Cell cycle</keyword>
<dbReference type="PANTHER" id="PTHR10643">
    <property type="entry name" value="KINETOCHORE PROTEIN NDC80"/>
    <property type="match status" value="1"/>
</dbReference>
<dbReference type="Proteomes" id="UP001201812">
    <property type="component" value="Unassembled WGS sequence"/>
</dbReference>
<evidence type="ECO:0000259" key="12">
    <source>
        <dbReference type="Pfam" id="PF03801"/>
    </source>
</evidence>
<keyword evidence="4 10" id="KW-0498">Mitosis</keyword>
<keyword evidence="5 10" id="KW-0995">Kinetochore</keyword>
<evidence type="ECO:0000256" key="11">
    <source>
        <dbReference type="SAM" id="Coils"/>
    </source>
</evidence>
<evidence type="ECO:0000313" key="14">
    <source>
        <dbReference type="Proteomes" id="UP001201812"/>
    </source>
</evidence>
<feature type="domain" description="Kinetochore protein Ndc80 CH" evidence="12">
    <location>
        <begin position="58"/>
        <end position="178"/>
    </location>
</feature>
<comment type="caution">
    <text evidence="13">The sequence shown here is derived from an EMBL/GenBank/DDBJ whole genome shotgun (WGS) entry which is preliminary data.</text>
</comment>
<dbReference type="GO" id="GO:0051315">
    <property type="term" value="P:attachment of mitotic spindle microtubules to kinetochore"/>
    <property type="evidence" value="ECO:0007669"/>
    <property type="project" value="UniProtKB-UniRule"/>
</dbReference>
<dbReference type="InterPro" id="IPR055260">
    <property type="entry name" value="Ndc80_CH"/>
</dbReference>
<evidence type="ECO:0000256" key="5">
    <source>
        <dbReference type="ARBA" id="ARBA00022838"/>
    </source>
</evidence>
<evidence type="ECO:0000256" key="1">
    <source>
        <dbReference type="ARBA" id="ARBA00007050"/>
    </source>
</evidence>
<evidence type="ECO:0000256" key="3">
    <source>
        <dbReference type="ARBA" id="ARBA00022618"/>
    </source>
</evidence>
<evidence type="ECO:0000256" key="10">
    <source>
        <dbReference type="RuleBase" id="RU368072"/>
    </source>
</evidence>
<protein>
    <recommendedName>
        <fullName evidence="10">Kinetochore protein NDC80</fullName>
    </recommendedName>
</protein>
<accession>A0AAD4R3D3</accession>
<sequence length="380" mass="44170">MDPVRNSMAPVFGARPSITARPSWAVRNSLARGSLANRMSLLPGNSKRLPPAIMSGKTVTIRDTRNLTVKSVTTEMVHKMIRFFGEFEEEGGVSFAYNEKVIREMRKADFRTFFEFIFRRLDDHYRLDAMAVEDEVPKLLTALGYPYPIKKSTLSTMGAPHSWPYVIGVLDWLIELVYKDEQIKEESLVDELAYSYFKTCYKKKMEQPEEEVLDFTDEINAYRELLSPESVDMDKKMDELKERRLNNEKAMLQIKDDVVKDQEEIREIEADIGDLRTDIKDMKKHNEEVLVQHSRIDENITSKEVGIQKLSETLNTKMEENQRKEMQIASQKMSGTEAKQLMSHRNALREQIASKRDEFSKCDEKLYVIRPQCSKLSRDV</sequence>